<organism evidence="2">
    <name type="scientific">Desertifilum tharense IPPAS B-1220</name>
    <dbReference type="NCBI Taxonomy" id="1781255"/>
    <lineage>
        <taxon>Bacteria</taxon>
        <taxon>Bacillati</taxon>
        <taxon>Cyanobacteriota</taxon>
        <taxon>Cyanophyceae</taxon>
        <taxon>Desertifilales</taxon>
        <taxon>Desertifilaceae</taxon>
        <taxon>Desertifilum</taxon>
    </lineage>
</organism>
<protein>
    <submittedName>
        <fullName evidence="2">Uncharacterized protein</fullName>
    </submittedName>
</protein>
<gene>
    <name evidence="2" type="ORF">BH720_06290</name>
</gene>
<dbReference type="RefSeq" id="WP_069966317.1">
    <property type="nucleotide sequence ID" value="NZ_CM124774.1"/>
</dbReference>
<reference evidence="2" key="1">
    <citation type="submission" date="2016-09" db="EMBL/GenBank/DDBJ databases">
        <title>Draft genome of thermotolerant cyanobacterium Desertifilum sp. strain IPPAS B-1220.</title>
        <authorList>
            <person name="Sinetova M.A."/>
            <person name="Bolakhan K."/>
            <person name="Zayadan B.K."/>
            <person name="Mironov K.S."/>
            <person name="Ustinova V."/>
            <person name="Kupriyanova E.V."/>
            <person name="Sidorov R.A."/>
            <person name="Skrypnik A.N."/>
            <person name="Gogoleva N.E."/>
            <person name="Gogolev Y.V."/>
            <person name="Los D.A."/>
        </authorList>
    </citation>
    <scope>NUCLEOTIDE SEQUENCE [LARGE SCALE GENOMIC DNA]</scope>
    <source>
        <strain evidence="2">IPPAS B-1220</strain>
    </source>
</reference>
<feature type="region of interest" description="Disordered" evidence="1">
    <location>
        <begin position="37"/>
        <end position="66"/>
    </location>
</feature>
<evidence type="ECO:0000256" key="1">
    <source>
        <dbReference type="SAM" id="MobiDB-lite"/>
    </source>
</evidence>
<sequence>MGHWRDRDRDTKVTIENFSQSDLYNCSLYGNRVSRKVERLERSRTSANADYPQSKPDATSTEATFL</sequence>
<dbReference type="AlphaFoldDB" id="A0A1E5QNF5"/>
<accession>A0A1E5QNF5</accession>
<dbReference type="EMBL" id="MJGC01000041">
    <property type="protein sequence ID" value="OEJ76158.1"/>
    <property type="molecule type" value="Genomic_DNA"/>
</dbReference>
<feature type="compositionally biased region" description="Polar residues" evidence="1">
    <location>
        <begin position="56"/>
        <end position="66"/>
    </location>
</feature>
<evidence type="ECO:0000313" key="2">
    <source>
        <dbReference type="EMBL" id="OEJ76158.1"/>
    </source>
</evidence>
<name>A0A1E5QNF5_9CYAN</name>
<comment type="caution">
    <text evidence="2">The sequence shown here is derived from an EMBL/GenBank/DDBJ whole genome shotgun (WGS) entry which is preliminary data.</text>
</comment>
<proteinExistence type="predicted"/>